<comment type="caution">
    <text evidence="2">The sequence shown here is derived from an EMBL/GenBank/DDBJ whole genome shotgun (WGS) entry which is preliminary data.</text>
</comment>
<evidence type="ECO:0000313" key="2">
    <source>
        <dbReference type="EMBL" id="CAF4284480.1"/>
    </source>
</evidence>
<name>A0A820GUS4_9BILA</name>
<dbReference type="AlphaFoldDB" id="A0A820GUS4"/>
<evidence type="ECO:0008006" key="4">
    <source>
        <dbReference type="Google" id="ProtNLM"/>
    </source>
</evidence>
<proteinExistence type="predicted"/>
<protein>
    <recommendedName>
        <fullName evidence="4">EGF-like domain-containing protein</fullName>
    </recommendedName>
</protein>
<feature type="non-terminal residue" evidence="2">
    <location>
        <position position="1"/>
    </location>
</feature>
<keyword evidence="1" id="KW-0472">Membrane</keyword>
<feature type="transmembrane region" description="Helical" evidence="1">
    <location>
        <begin position="52"/>
        <end position="71"/>
    </location>
</feature>
<dbReference type="Proteomes" id="UP000663823">
    <property type="component" value="Unassembled WGS sequence"/>
</dbReference>
<accession>A0A820GUS4</accession>
<reference evidence="2" key="1">
    <citation type="submission" date="2021-02" db="EMBL/GenBank/DDBJ databases">
        <authorList>
            <person name="Nowell W R."/>
        </authorList>
    </citation>
    <scope>NUCLEOTIDE SEQUENCE</scope>
</reference>
<evidence type="ECO:0000256" key="1">
    <source>
        <dbReference type="SAM" id="Phobius"/>
    </source>
</evidence>
<dbReference type="SUPFAM" id="SSF57196">
    <property type="entry name" value="EGF/Laminin"/>
    <property type="match status" value="1"/>
</dbReference>
<keyword evidence="1" id="KW-1133">Transmembrane helix</keyword>
<organism evidence="2 3">
    <name type="scientific">Rotaria sordida</name>
    <dbReference type="NCBI Taxonomy" id="392033"/>
    <lineage>
        <taxon>Eukaryota</taxon>
        <taxon>Metazoa</taxon>
        <taxon>Spiralia</taxon>
        <taxon>Gnathifera</taxon>
        <taxon>Rotifera</taxon>
        <taxon>Eurotatoria</taxon>
        <taxon>Bdelloidea</taxon>
        <taxon>Philodinida</taxon>
        <taxon>Philodinidae</taxon>
        <taxon>Rotaria</taxon>
    </lineage>
</organism>
<dbReference type="EMBL" id="CAJOAX010042054">
    <property type="protein sequence ID" value="CAF4284480.1"/>
    <property type="molecule type" value="Genomic_DNA"/>
</dbReference>
<keyword evidence="1" id="KW-0812">Transmembrane</keyword>
<sequence>TSQNKNSETWYCNRGILIRFNVNGRKKCLCPPSYFGNRCQWQNQRVSLTLQLAYLTNSYTIAVFQIIILLIDEQRQISSYYEQITYVPKRDCDTKFNLYVLYPDRPKNFSTNYSIHIDIFDKISLTYLASWYLSIPFQFLPVNRIATQLFIPSI</sequence>
<gene>
    <name evidence="2" type="ORF">OTI717_LOCUS41528</name>
</gene>
<evidence type="ECO:0000313" key="3">
    <source>
        <dbReference type="Proteomes" id="UP000663823"/>
    </source>
</evidence>